<dbReference type="InterPro" id="IPR020058">
    <property type="entry name" value="Glu/Gln-tRNA-synth_Ib_cat-dom"/>
</dbReference>
<evidence type="ECO:0000256" key="6">
    <source>
        <dbReference type="RuleBase" id="RU363037"/>
    </source>
</evidence>
<accession>A0A077ZND3</accession>
<evidence type="ECO:0000256" key="1">
    <source>
        <dbReference type="ARBA" id="ARBA00022598"/>
    </source>
</evidence>
<evidence type="ECO:0000256" key="3">
    <source>
        <dbReference type="ARBA" id="ARBA00022840"/>
    </source>
</evidence>
<gene>
    <name evidence="8" type="ORF">TTRE_0000966201</name>
</gene>
<keyword evidence="5 6" id="KW-0030">Aminoacyl-tRNA synthetase</keyword>
<reference evidence="8" key="1">
    <citation type="submission" date="2014-01" db="EMBL/GenBank/DDBJ databases">
        <authorList>
            <person name="Aslett M."/>
        </authorList>
    </citation>
    <scope>NUCLEOTIDE SEQUENCE</scope>
</reference>
<dbReference type="GO" id="GO:0004818">
    <property type="term" value="F:glutamate-tRNA ligase activity"/>
    <property type="evidence" value="ECO:0007669"/>
    <property type="project" value="TreeGrafter"/>
</dbReference>
<dbReference type="Pfam" id="PF00749">
    <property type="entry name" value="tRNA-synt_1c"/>
    <property type="match status" value="1"/>
</dbReference>
<evidence type="ECO:0000256" key="5">
    <source>
        <dbReference type="ARBA" id="ARBA00023146"/>
    </source>
</evidence>
<dbReference type="AlphaFoldDB" id="A0A077ZND3"/>
<dbReference type="GO" id="GO:0017102">
    <property type="term" value="C:methionyl glutamyl tRNA synthetase complex"/>
    <property type="evidence" value="ECO:0007669"/>
    <property type="project" value="TreeGrafter"/>
</dbReference>
<dbReference type="EMBL" id="HG808235">
    <property type="protein sequence ID" value="CDW61219.1"/>
    <property type="molecule type" value="Genomic_DNA"/>
</dbReference>
<name>A0A077ZND3_TRITR</name>
<dbReference type="Gene3D" id="3.90.800.10">
    <property type="entry name" value="Glutamyl-tRNA Synthetase, Domain 3"/>
    <property type="match status" value="1"/>
</dbReference>
<dbReference type="Proteomes" id="UP000030665">
    <property type="component" value="Unassembled WGS sequence"/>
</dbReference>
<keyword evidence="1 6" id="KW-0436">Ligase</keyword>
<organism evidence="8 9">
    <name type="scientific">Trichuris trichiura</name>
    <name type="common">Whipworm</name>
    <name type="synonym">Trichocephalus trichiurus</name>
    <dbReference type="NCBI Taxonomy" id="36087"/>
    <lineage>
        <taxon>Eukaryota</taxon>
        <taxon>Metazoa</taxon>
        <taxon>Ecdysozoa</taxon>
        <taxon>Nematoda</taxon>
        <taxon>Enoplea</taxon>
        <taxon>Dorylaimia</taxon>
        <taxon>Trichinellida</taxon>
        <taxon>Trichuridae</taxon>
        <taxon>Trichuris</taxon>
    </lineage>
</organism>
<dbReference type="PANTHER" id="PTHR43097:SF5">
    <property type="entry name" value="GLUTAMATE--TRNA LIGASE"/>
    <property type="match status" value="1"/>
</dbReference>
<evidence type="ECO:0000256" key="2">
    <source>
        <dbReference type="ARBA" id="ARBA00022741"/>
    </source>
</evidence>
<dbReference type="GO" id="GO:0006424">
    <property type="term" value="P:glutamyl-tRNA aminoacylation"/>
    <property type="evidence" value="ECO:0007669"/>
    <property type="project" value="TreeGrafter"/>
</dbReference>
<sequence length="120" mass="14333">MRDLEMLQIKPDMWSRTSDYFEQILGYCELLLANGQAYVDDTDPELMKQEREQRRPLKCRDNDVEKNKRLFDKMKRGTELGLRCCVRMKMNMASDNGCLRDPTIYRCKAEEHVRTKGKYK</sequence>
<dbReference type="FunFam" id="3.90.800.10:FF:000001">
    <property type="entry name" value="Glutamine--tRNA ligase"/>
    <property type="match status" value="1"/>
</dbReference>
<keyword evidence="4 6" id="KW-0648">Protein biosynthesis</keyword>
<dbReference type="PANTHER" id="PTHR43097">
    <property type="entry name" value="GLUTAMINE-TRNA LIGASE"/>
    <property type="match status" value="1"/>
</dbReference>
<proteinExistence type="inferred from homology"/>
<keyword evidence="3 6" id="KW-0067">ATP-binding</keyword>
<dbReference type="OrthoDB" id="5822768at2759"/>
<keyword evidence="9" id="KW-1185">Reference proteome</keyword>
<evidence type="ECO:0000256" key="4">
    <source>
        <dbReference type="ARBA" id="ARBA00022917"/>
    </source>
</evidence>
<dbReference type="STRING" id="36087.A0A077ZND3"/>
<dbReference type="GO" id="GO:0005524">
    <property type="term" value="F:ATP binding"/>
    <property type="evidence" value="ECO:0007669"/>
    <property type="project" value="UniProtKB-KW"/>
</dbReference>
<comment type="similarity">
    <text evidence="6">Belongs to the class-I aminoacyl-tRNA synthetase family.</text>
</comment>
<keyword evidence="2 6" id="KW-0547">Nucleotide-binding</keyword>
<reference evidence="8" key="2">
    <citation type="submission" date="2014-03" db="EMBL/GenBank/DDBJ databases">
        <title>The whipworm genome and dual-species transcriptomics of an intimate host-pathogen interaction.</title>
        <authorList>
            <person name="Foth B.J."/>
            <person name="Tsai I.J."/>
            <person name="Reid A.J."/>
            <person name="Bancroft A.J."/>
            <person name="Nichol S."/>
            <person name="Tracey A."/>
            <person name="Holroyd N."/>
            <person name="Cotton J.A."/>
            <person name="Stanley E.J."/>
            <person name="Zarowiecki M."/>
            <person name="Liu J.Z."/>
            <person name="Huckvale T."/>
            <person name="Cooper P.J."/>
            <person name="Grencis R.K."/>
            <person name="Berriman M."/>
        </authorList>
    </citation>
    <scope>NUCLEOTIDE SEQUENCE [LARGE SCALE GENOMIC DNA]</scope>
</reference>
<feature type="domain" description="Glutamyl/glutaminyl-tRNA synthetase class Ib catalytic" evidence="7">
    <location>
        <begin position="2"/>
        <end position="118"/>
    </location>
</feature>
<evidence type="ECO:0000259" key="7">
    <source>
        <dbReference type="Pfam" id="PF00749"/>
    </source>
</evidence>
<dbReference type="GO" id="GO:0005829">
    <property type="term" value="C:cytosol"/>
    <property type="evidence" value="ECO:0007669"/>
    <property type="project" value="TreeGrafter"/>
</dbReference>
<dbReference type="InterPro" id="IPR050132">
    <property type="entry name" value="Gln/Glu-tRNA_Ligase"/>
</dbReference>
<dbReference type="SUPFAM" id="SSF52374">
    <property type="entry name" value="Nucleotidylyl transferase"/>
    <property type="match status" value="1"/>
</dbReference>
<protein>
    <submittedName>
        <fullName evidence="8">tRNA-synt 1c domain containing protein</fullName>
    </submittedName>
</protein>
<evidence type="ECO:0000313" key="9">
    <source>
        <dbReference type="Proteomes" id="UP000030665"/>
    </source>
</evidence>
<evidence type="ECO:0000313" key="8">
    <source>
        <dbReference type="EMBL" id="CDW61219.1"/>
    </source>
</evidence>